<protein>
    <recommendedName>
        <fullName evidence="5">GDP-mannose pyrophosphatase</fullName>
    </recommendedName>
    <alternativeName>
        <fullName evidence="7">GDP-mannose hydrolase</fullName>
    </alternativeName>
    <alternativeName>
        <fullName evidence="8">GDPMK</fullName>
    </alternativeName>
</protein>
<evidence type="ECO:0000256" key="6">
    <source>
        <dbReference type="ARBA" id="ARBA00022801"/>
    </source>
</evidence>
<comment type="caution">
    <text evidence="10">The sequence shown here is derived from an EMBL/GenBank/DDBJ whole genome shotgun (WGS) entry which is preliminary data.</text>
</comment>
<evidence type="ECO:0000313" key="10">
    <source>
        <dbReference type="EMBL" id="GAA0582962.1"/>
    </source>
</evidence>
<comment type="catalytic activity">
    <reaction evidence="1">
        <text>GDP-alpha-D-mannose + H2O = alpha-D-mannose 1-phosphate + GMP + 2 H(+)</text>
        <dbReference type="Rhea" id="RHEA:27978"/>
        <dbReference type="ChEBI" id="CHEBI:15377"/>
        <dbReference type="ChEBI" id="CHEBI:15378"/>
        <dbReference type="ChEBI" id="CHEBI:57527"/>
        <dbReference type="ChEBI" id="CHEBI:58115"/>
        <dbReference type="ChEBI" id="CHEBI:58409"/>
    </reaction>
</comment>
<evidence type="ECO:0000256" key="5">
    <source>
        <dbReference type="ARBA" id="ARBA00016377"/>
    </source>
</evidence>
<dbReference type="Pfam" id="PF00293">
    <property type="entry name" value="NUDIX"/>
    <property type="match status" value="1"/>
</dbReference>
<evidence type="ECO:0000256" key="4">
    <source>
        <dbReference type="ARBA" id="ARBA00011738"/>
    </source>
</evidence>
<dbReference type="EMBL" id="BAAAFZ010000026">
    <property type="protein sequence ID" value="GAA0582962.1"/>
    <property type="molecule type" value="Genomic_DNA"/>
</dbReference>
<sequence>MTPEIAALDLRHERWARMFVATVRLPDGGTALRDVEDHGQAVAVLPYDPERRAALLVRQFRAPPFHAAGEAQMLEAPAGRLDEDDPEACARREAMEEVGLRLGALEPVVFAWTMPALSTERAHLFLAPYRAADRVGAGGGLSSEQEGISVAEMPLAELAAMADAGALTELKLFALLQTLRLRRPELFAPP</sequence>
<comment type="subunit">
    <text evidence="4">Homodimer.</text>
</comment>
<organism evidence="10 11">
    <name type="scientific">Craurococcus roseus</name>
    <dbReference type="NCBI Taxonomy" id="77585"/>
    <lineage>
        <taxon>Bacteria</taxon>
        <taxon>Pseudomonadati</taxon>
        <taxon>Pseudomonadota</taxon>
        <taxon>Alphaproteobacteria</taxon>
        <taxon>Acetobacterales</taxon>
        <taxon>Acetobacteraceae</taxon>
        <taxon>Craurococcus</taxon>
    </lineage>
</organism>
<evidence type="ECO:0000256" key="2">
    <source>
        <dbReference type="ARBA" id="ARBA00001946"/>
    </source>
</evidence>
<reference evidence="11" key="1">
    <citation type="journal article" date="2019" name="Int. J. Syst. Evol. Microbiol.">
        <title>The Global Catalogue of Microorganisms (GCM) 10K type strain sequencing project: providing services to taxonomists for standard genome sequencing and annotation.</title>
        <authorList>
            <consortium name="The Broad Institute Genomics Platform"/>
            <consortium name="The Broad Institute Genome Sequencing Center for Infectious Disease"/>
            <person name="Wu L."/>
            <person name="Ma J."/>
        </authorList>
    </citation>
    <scope>NUCLEOTIDE SEQUENCE [LARGE SCALE GENOMIC DNA]</scope>
    <source>
        <strain evidence="11">JCM 9933</strain>
    </source>
</reference>
<accession>A0ABP3Q4H1</accession>
<comment type="similarity">
    <text evidence="3">Belongs to the Nudix hydrolase family. NudK subfamily.</text>
</comment>
<dbReference type="InterPro" id="IPR004385">
    <property type="entry name" value="NDP_pyrophosphatase"/>
</dbReference>
<dbReference type="Proteomes" id="UP001501588">
    <property type="component" value="Unassembled WGS sequence"/>
</dbReference>
<dbReference type="CDD" id="cd24157">
    <property type="entry name" value="NUDIX_GDPMK"/>
    <property type="match status" value="1"/>
</dbReference>
<dbReference type="NCBIfam" id="TIGR00052">
    <property type="entry name" value="nudix-type nucleoside diphosphatase, YffH/AdpP family"/>
    <property type="match status" value="1"/>
</dbReference>
<keyword evidence="6" id="KW-0378">Hydrolase</keyword>
<dbReference type="Gene3D" id="3.90.79.10">
    <property type="entry name" value="Nucleoside Triphosphate Pyrophosphohydrolase"/>
    <property type="match status" value="1"/>
</dbReference>
<dbReference type="InterPro" id="IPR000086">
    <property type="entry name" value="NUDIX_hydrolase_dom"/>
</dbReference>
<evidence type="ECO:0000313" key="11">
    <source>
        <dbReference type="Proteomes" id="UP001501588"/>
    </source>
</evidence>
<evidence type="ECO:0000256" key="7">
    <source>
        <dbReference type="ARBA" id="ARBA00032162"/>
    </source>
</evidence>
<evidence type="ECO:0000256" key="3">
    <source>
        <dbReference type="ARBA" id="ARBA00007275"/>
    </source>
</evidence>
<dbReference type="PANTHER" id="PTHR11839:SF18">
    <property type="entry name" value="NUDIX HYDROLASE DOMAIN-CONTAINING PROTEIN"/>
    <property type="match status" value="1"/>
</dbReference>
<dbReference type="RefSeq" id="WP_343895309.1">
    <property type="nucleotide sequence ID" value="NZ_BAAAFZ010000026.1"/>
</dbReference>
<comment type="cofactor">
    <cofactor evidence="2">
        <name>Mg(2+)</name>
        <dbReference type="ChEBI" id="CHEBI:18420"/>
    </cofactor>
</comment>
<dbReference type="SUPFAM" id="SSF55811">
    <property type="entry name" value="Nudix"/>
    <property type="match status" value="1"/>
</dbReference>
<evidence type="ECO:0000256" key="1">
    <source>
        <dbReference type="ARBA" id="ARBA00000847"/>
    </source>
</evidence>
<dbReference type="PANTHER" id="PTHR11839">
    <property type="entry name" value="UDP/ADP-SUGAR PYROPHOSPHATASE"/>
    <property type="match status" value="1"/>
</dbReference>
<feature type="domain" description="Nudix hydrolase" evidence="9">
    <location>
        <begin position="37"/>
        <end position="175"/>
    </location>
</feature>
<name>A0ABP3Q4H1_9PROT</name>
<keyword evidence="11" id="KW-1185">Reference proteome</keyword>
<proteinExistence type="inferred from homology"/>
<evidence type="ECO:0000259" key="9">
    <source>
        <dbReference type="PROSITE" id="PS51462"/>
    </source>
</evidence>
<evidence type="ECO:0000256" key="8">
    <source>
        <dbReference type="ARBA" id="ARBA00032272"/>
    </source>
</evidence>
<dbReference type="InterPro" id="IPR015797">
    <property type="entry name" value="NUDIX_hydrolase-like_dom_sf"/>
</dbReference>
<dbReference type="PROSITE" id="PS51462">
    <property type="entry name" value="NUDIX"/>
    <property type="match status" value="1"/>
</dbReference>
<gene>
    <name evidence="10" type="ORF">GCM10009416_21710</name>
</gene>